<dbReference type="RefSeq" id="XP_037157774.1">
    <property type="nucleotide sequence ID" value="XM_037295773.1"/>
</dbReference>
<dbReference type="InterPro" id="IPR011990">
    <property type="entry name" value="TPR-like_helical_dom_sf"/>
</dbReference>
<evidence type="ECO:0000313" key="3">
    <source>
        <dbReference type="Proteomes" id="UP000593566"/>
    </source>
</evidence>
<evidence type="ECO:0000259" key="1">
    <source>
        <dbReference type="PROSITE" id="PS50011"/>
    </source>
</evidence>
<dbReference type="InterPro" id="IPR008271">
    <property type="entry name" value="Ser/Thr_kinase_AS"/>
</dbReference>
<dbReference type="GO" id="GO:0004672">
    <property type="term" value="F:protein kinase activity"/>
    <property type="evidence" value="ECO:0007669"/>
    <property type="project" value="InterPro"/>
</dbReference>
<dbReference type="Pfam" id="PF13374">
    <property type="entry name" value="TPR_10"/>
    <property type="match status" value="2"/>
</dbReference>
<dbReference type="SMART" id="SM00220">
    <property type="entry name" value="S_TKc"/>
    <property type="match status" value="1"/>
</dbReference>
<evidence type="ECO:0000313" key="2">
    <source>
        <dbReference type="EMBL" id="KAF6230517.1"/>
    </source>
</evidence>
<keyword evidence="3" id="KW-1185">Reference proteome</keyword>
<name>A0A8H6FL62_9LECA</name>
<dbReference type="SUPFAM" id="SSF56112">
    <property type="entry name" value="Protein kinase-like (PK-like)"/>
    <property type="match status" value="1"/>
</dbReference>
<protein>
    <recommendedName>
        <fullName evidence="1">Protein kinase domain-containing protein</fullName>
    </recommendedName>
</protein>
<accession>A0A8H6FL62</accession>
<comment type="caution">
    <text evidence="2">The sequence shown here is derived from an EMBL/GenBank/DDBJ whole genome shotgun (WGS) entry which is preliminary data.</text>
</comment>
<sequence>MSTFQYTRSGSEVESAAPQTPLDRCDILAFLGVAQSRGIDLLPIHWEPTLDCLGQSRTAEIREASFSRQTSFAFKRGKFRNAYDLMELETRLLPSLAAEVAVLGHPSIWDYPSIAKLEGICWEVYPPDDQVLSREETIDSGKGGIMPILVFEKAKHGDLYQFMTHGPGQQLGLNDRLWLCTEVASAIAIMHINKIIHGDIKPQNILVFDKGLAEHPAEAKNLEIGTGYADSTDVLDIPKSEPWYGPGDIVDGDANPQNCPSVDHKSPKYTAKATDFGYSTQYTGVTDLIIMPKSDPWYAPEWHHRGFTPAQATKMDSYSFGMVVLWLLSCSTEDDSVRRFQSDLNLASNDALVRLYIANGFFNRASQLEKRSHVDSESQELLIQAALCYHIGFGVKRNQTKSQELLQRCHQSVQPFFRHWLDELQQSENYRGFRETLFGKMDRSRYLQRADVAQSYLGQSDLKTIVEEYRNEISDVASTLGKSHGIVTLLQSQVSRIFVCYRSWAKAEKLESRILETKKRNLGEFHPGTLTSMANLATIYQGQKRWKEAEELALRVIELRQNALGPEHPDTVNAKAELVVSYSHQRRWAEAEQLQLQVLEMRKRTLGPEHPDVMKSQDALAVINTEQRVLDELGEM</sequence>
<gene>
    <name evidence="2" type="ORF">HO133_004861</name>
</gene>
<dbReference type="InterPro" id="IPR001245">
    <property type="entry name" value="Ser-Thr/Tyr_kinase_cat_dom"/>
</dbReference>
<dbReference type="PROSITE" id="PS50011">
    <property type="entry name" value="PROTEIN_KINASE_DOM"/>
    <property type="match status" value="1"/>
</dbReference>
<dbReference type="EMBL" id="JACCJB010000002">
    <property type="protein sequence ID" value="KAF6230517.1"/>
    <property type="molecule type" value="Genomic_DNA"/>
</dbReference>
<dbReference type="InterPro" id="IPR053137">
    <property type="entry name" value="NLR-like"/>
</dbReference>
<dbReference type="AlphaFoldDB" id="A0A8H6FL62"/>
<dbReference type="InterPro" id="IPR000719">
    <property type="entry name" value="Prot_kinase_dom"/>
</dbReference>
<dbReference type="InterPro" id="IPR011009">
    <property type="entry name" value="Kinase-like_dom_sf"/>
</dbReference>
<proteinExistence type="predicted"/>
<reference evidence="2 3" key="1">
    <citation type="journal article" date="2020" name="Genomics">
        <title>Complete, high-quality genomes from long-read metagenomic sequencing of two wolf lichen thalli reveals enigmatic genome architecture.</title>
        <authorList>
            <person name="McKenzie S.K."/>
            <person name="Walston R.F."/>
            <person name="Allen J.L."/>
        </authorList>
    </citation>
    <scope>NUCLEOTIDE SEQUENCE [LARGE SCALE GENOMIC DNA]</scope>
    <source>
        <strain evidence="2">WasteWater1</strain>
    </source>
</reference>
<dbReference type="GO" id="GO:0005524">
    <property type="term" value="F:ATP binding"/>
    <property type="evidence" value="ECO:0007669"/>
    <property type="project" value="InterPro"/>
</dbReference>
<dbReference type="PANTHER" id="PTHR46082">
    <property type="entry name" value="ATP/GTP-BINDING PROTEIN-RELATED"/>
    <property type="match status" value="1"/>
</dbReference>
<feature type="domain" description="Protein kinase" evidence="1">
    <location>
        <begin position="47"/>
        <end position="417"/>
    </location>
</feature>
<organism evidence="2 3">
    <name type="scientific">Letharia lupina</name>
    <dbReference type="NCBI Taxonomy" id="560253"/>
    <lineage>
        <taxon>Eukaryota</taxon>
        <taxon>Fungi</taxon>
        <taxon>Dikarya</taxon>
        <taxon>Ascomycota</taxon>
        <taxon>Pezizomycotina</taxon>
        <taxon>Lecanoromycetes</taxon>
        <taxon>OSLEUM clade</taxon>
        <taxon>Lecanoromycetidae</taxon>
        <taxon>Lecanorales</taxon>
        <taxon>Lecanorineae</taxon>
        <taxon>Parmeliaceae</taxon>
        <taxon>Letharia</taxon>
    </lineage>
</organism>
<dbReference type="SUPFAM" id="SSF48452">
    <property type="entry name" value="TPR-like"/>
    <property type="match status" value="1"/>
</dbReference>
<dbReference type="Pfam" id="PF07714">
    <property type="entry name" value="PK_Tyr_Ser-Thr"/>
    <property type="match status" value="1"/>
</dbReference>
<dbReference type="GeneID" id="59333267"/>
<dbReference type="PROSITE" id="PS00108">
    <property type="entry name" value="PROTEIN_KINASE_ST"/>
    <property type="match status" value="1"/>
</dbReference>
<dbReference type="Gene3D" id="1.25.40.10">
    <property type="entry name" value="Tetratricopeptide repeat domain"/>
    <property type="match status" value="1"/>
</dbReference>
<dbReference type="PANTHER" id="PTHR46082:SF11">
    <property type="entry name" value="AAA+ ATPASE DOMAIN-CONTAINING PROTEIN-RELATED"/>
    <property type="match status" value="1"/>
</dbReference>
<dbReference type="Gene3D" id="1.10.510.10">
    <property type="entry name" value="Transferase(Phosphotransferase) domain 1"/>
    <property type="match status" value="1"/>
</dbReference>
<dbReference type="Proteomes" id="UP000593566">
    <property type="component" value="Unassembled WGS sequence"/>
</dbReference>